<dbReference type="InterPro" id="IPR008889">
    <property type="entry name" value="VQ"/>
</dbReference>
<accession>I3SJ47</accession>
<evidence type="ECO:0000259" key="1">
    <source>
        <dbReference type="Pfam" id="PF05678"/>
    </source>
</evidence>
<protein>
    <recommendedName>
        <fullName evidence="1">VQ domain-containing protein</fullName>
    </recommendedName>
</protein>
<evidence type="ECO:0000313" key="2">
    <source>
        <dbReference type="EMBL" id="AFK40289.1"/>
    </source>
</evidence>
<dbReference type="AlphaFoldDB" id="I3SJ47"/>
<dbReference type="PANTHER" id="PTHR33143">
    <property type="entry name" value="F16F4.1 PROTEIN-RELATED"/>
    <property type="match status" value="1"/>
</dbReference>
<dbReference type="GO" id="GO:0005634">
    <property type="term" value="C:nucleus"/>
    <property type="evidence" value="ECO:0007669"/>
    <property type="project" value="TreeGrafter"/>
</dbReference>
<dbReference type="PANTHER" id="PTHR33143:SF76">
    <property type="entry name" value="VQ MOTIF-CONTAINING PROTEIN 8, CHLOROPLASTIC"/>
    <property type="match status" value="1"/>
</dbReference>
<sequence>MKSTAKFFPIHHEHSKKVVINGERPSPLRVNKDSHLIRKSSKSYNTQRNPIIIYTKSPKVIHTKPHDFMALVQSLTGMAPRSNHQQEIFEDYRNSGSFLSEESNSSSIKKEHGSCAGDETSSVLKGSETCVKEEPFVLSNLFSFADMPLFTPNFSDSTRSVFKYSESPYGILGSLLSPSGLEFMKELPEY</sequence>
<organism evidence="2">
    <name type="scientific">Lotus japonicus</name>
    <name type="common">Lotus corniculatus var. japonicus</name>
    <dbReference type="NCBI Taxonomy" id="34305"/>
    <lineage>
        <taxon>Eukaryota</taxon>
        <taxon>Viridiplantae</taxon>
        <taxon>Streptophyta</taxon>
        <taxon>Embryophyta</taxon>
        <taxon>Tracheophyta</taxon>
        <taxon>Spermatophyta</taxon>
        <taxon>Magnoliopsida</taxon>
        <taxon>eudicotyledons</taxon>
        <taxon>Gunneridae</taxon>
        <taxon>Pentapetalae</taxon>
        <taxon>rosids</taxon>
        <taxon>fabids</taxon>
        <taxon>Fabales</taxon>
        <taxon>Fabaceae</taxon>
        <taxon>Papilionoideae</taxon>
        <taxon>50 kb inversion clade</taxon>
        <taxon>NPAAA clade</taxon>
        <taxon>Hologalegina</taxon>
        <taxon>robinioid clade</taxon>
        <taxon>Loteae</taxon>
        <taxon>Lotus</taxon>
    </lineage>
</organism>
<proteinExistence type="evidence at transcript level"/>
<dbReference type="EMBL" id="BT140494">
    <property type="protein sequence ID" value="AFK40289.1"/>
    <property type="molecule type" value="mRNA"/>
</dbReference>
<feature type="domain" description="VQ" evidence="1">
    <location>
        <begin position="57"/>
        <end position="78"/>
    </location>
</feature>
<dbReference type="InterPro" id="IPR039607">
    <property type="entry name" value="VQ_8/17/18/20/21/25"/>
</dbReference>
<reference evidence="2" key="1">
    <citation type="submission" date="2012-05" db="EMBL/GenBank/DDBJ databases">
        <authorList>
            <person name="Krishnakumar V."/>
            <person name="Cheung F."/>
            <person name="Xiao Y."/>
            <person name="Chan A."/>
            <person name="Moskal W.A."/>
            <person name="Town C.D."/>
        </authorList>
    </citation>
    <scope>NUCLEOTIDE SEQUENCE</scope>
</reference>
<name>I3SJ47_LOTJA</name>
<dbReference type="Pfam" id="PF05678">
    <property type="entry name" value="VQ"/>
    <property type="match status" value="1"/>
</dbReference>